<evidence type="ECO:0000313" key="2">
    <source>
        <dbReference type="EMBL" id="NCS91179.1"/>
    </source>
</evidence>
<proteinExistence type="predicted"/>
<dbReference type="AlphaFoldDB" id="A0A8J8CHW8"/>
<dbReference type="InterPro" id="IPR005368">
    <property type="entry name" value="UPF0175"/>
</dbReference>
<evidence type="ECO:0000313" key="3">
    <source>
        <dbReference type="Proteomes" id="UP000768163"/>
    </source>
</evidence>
<comment type="caution">
    <text evidence="1">The sequence shown here is derived from an EMBL/GenBank/DDBJ whole genome shotgun (WGS) entry which is preliminary data.</text>
</comment>
<dbReference type="Proteomes" id="UP000738826">
    <property type="component" value="Unassembled WGS sequence"/>
</dbReference>
<protein>
    <submittedName>
        <fullName evidence="1">Uncharacterized protein</fullName>
    </submittedName>
</protein>
<evidence type="ECO:0000313" key="1">
    <source>
        <dbReference type="EMBL" id="NCN65132.1"/>
    </source>
</evidence>
<dbReference type="EMBL" id="JAACQH010000035">
    <property type="protein sequence ID" value="NCS91179.1"/>
    <property type="molecule type" value="Genomic_DNA"/>
</dbReference>
<gene>
    <name evidence="2" type="ORF">GW779_01985</name>
    <name evidence="1" type="ORF">GW910_03555</name>
</gene>
<dbReference type="EMBL" id="JAACVF010000090">
    <property type="protein sequence ID" value="NCN65132.1"/>
    <property type="molecule type" value="Genomic_DNA"/>
</dbReference>
<accession>A0A8J8CHW8</accession>
<name>A0A8J8CHW8_9ARCH</name>
<sequence>MGCEDNKKKENECIFCFSIKESILKEIDKIAEEDMSNKEVIVKKMIGLGLREFRKAKASKLYKEGRISLSEAAKMAGLTMKRMKEYLAEKDYRLDYGILDIERELGIL</sequence>
<dbReference type="Pfam" id="PF03683">
    <property type="entry name" value="UPF0175"/>
    <property type="match status" value="1"/>
</dbReference>
<organism evidence="1 3">
    <name type="scientific">Candidatus Altarchaeum hamiconexum</name>
    <dbReference type="NCBI Taxonomy" id="1803513"/>
    <lineage>
        <taxon>Archaea</taxon>
        <taxon>Candidatus Altarchaeota</taxon>
        <taxon>Candidatus Altiarchaeia</taxon>
        <taxon>Candidatus Altarchaeales</taxon>
        <taxon>Candidatus Altarchaeaceae</taxon>
        <taxon>Candidatus Altarchaeum</taxon>
    </lineage>
</organism>
<reference evidence="1" key="1">
    <citation type="submission" date="2019-11" db="EMBL/GenBank/DDBJ databases">
        <title>Lipid analysis of CO2-rich subsurface aquifers suggests an autotrophy-based deep biosphere with lysolipids enriched in CPR bacteria.</title>
        <authorList>
            <person name="Probst A.J."/>
            <person name="Elling F.J."/>
            <person name="Castelle C.J."/>
            <person name="Zhu Q."/>
            <person name="Elvert M."/>
            <person name="Birarda G."/>
            <person name="Holman H.-Y."/>
            <person name="Lane K.R."/>
            <person name="Ladd B."/>
            <person name="Ryan M.C."/>
            <person name="Woyke T."/>
            <person name="Hinrichs K.-U."/>
            <person name="Banfield J.F."/>
        </authorList>
    </citation>
    <scope>NUCLEOTIDE SEQUENCE</scope>
    <source>
        <strain evidence="1">CG_2015-01_33_1645</strain>
        <strain evidence="2">CG_2015-04_33_537</strain>
    </source>
</reference>
<dbReference type="Proteomes" id="UP000768163">
    <property type="component" value="Unassembled WGS sequence"/>
</dbReference>